<dbReference type="EMBL" id="JAKRRY010000036">
    <property type="protein sequence ID" value="MCW8348363.1"/>
    <property type="molecule type" value="Genomic_DNA"/>
</dbReference>
<comment type="pathway">
    <text evidence="3 10">Organic acid metabolism; glycolate biosynthesis; glycolate from 2-phosphoglycolate: step 1/1.</text>
</comment>
<dbReference type="NCBIfam" id="TIGR01509">
    <property type="entry name" value="HAD-SF-IA-v3"/>
    <property type="match status" value="1"/>
</dbReference>
<dbReference type="SUPFAM" id="SSF56784">
    <property type="entry name" value="HAD-like"/>
    <property type="match status" value="1"/>
</dbReference>
<comment type="catalytic activity">
    <reaction evidence="1 10">
        <text>2-phosphoglycolate + H2O = glycolate + phosphate</text>
        <dbReference type="Rhea" id="RHEA:14369"/>
        <dbReference type="ChEBI" id="CHEBI:15377"/>
        <dbReference type="ChEBI" id="CHEBI:29805"/>
        <dbReference type="ChEBI" id="CHEBI:43474"/>
        <dbReference type="ChEBI" id="CHEBI:58033"/>
        <dbReference type="EC" id="3.1.3.18"/>
    </reaction>
</comment>
<dbReference type="InterPro" id="IPR006439">
    <property type="entry name" value="HAD-SF_hydro_IA"/>
</dbReference>
<evidence type="ECO:0000256" key="9">
    <source>
        <dbReference type="ARBA" id="ARBA00023277"/>
    </source>
</evidence>
<dbReference type="InterPro" id="IPR006549">
    <property type="entry name" value="HAD-SF_hydro_IIIA"/>
</dbReference>
<name>A0A9X3CRZ5_9VIBR</name>
<gene>
    <name evidence="11" type="ORF">MD535_20465</name>
</gene>
<dbReference type="PANTHER" id="PTHR43434:SF1">
    <property type="entry name" value="PHOSPHOGLYCOLATE PHOSPHATASE"/>
    <property type="match status" value="1"/>
</dbReference>
<evidence type="ECO:0000256" key="1">
    <source>
        <dbReference type="ARBA" id="ARBA00000830"/>
    </source>
</evidence>
<dbReference type="InterPro" id="IPR050155">
    <property type="entry name" value="HAD-like_hydrolase_sf"/>
</dbReference>
<evidence type="ECO:0000256" key="3">
    <source>
        <dbReference type="ARBA" id="ARBA00004818"/>
    </source>
</evidence>
<keyword evidence="7 10" id="KW-0378">Hydrolase</keyword>
<evidence type="ECO:0000256" key="8">
    <source>
        <dbReference type="ARBA" id="ARBA00022842"/>
    </source>
</evidence>
<dbReference type="SFLD" id="SFLDS00003">
    <property type="entry name" value="Haloacid_Dehalogenase"/>
    <property type="match status" value="1"/>
</dbReference>
<dbReference type="InterPro" id="IPR041492">
    <property type="entry name" value="HAD_2"/>
</dbReference>
<dbReference type="SFLD" id="SFLDG01135">
    <property type="entry name" value="C1.5.6:_HAD__Beta-PGM__Phospha"/>
    <property type="match status" value="1"/>
</dbReference>
<dbReference type="NCBIfam" id="NF009695">
    <property type="entry name" value="PRK13222.1-2"/>
    <property type="match status" value="1"/>
</dbReference>
<dbReference type="NCBIfam" id="TIGR01549">
    <property type="entry name" value="HAD-SF-IA-v1"/>
    <property type="match status" value="1"/>
</dbReference>
<dbReference type="FunFam" id="3.40.50.1000:FF:000022">
    <property type="entry name" value="Phosphoglycolate phosphatase"/>
    <property type="match status" value="1"/>
</dbReference>
<evidence type="ECO:0000256" key="5">
    <source>
        <dbReference type="ARBA" id="ARBA00013078"/>
    </source>
</evidence>
<evidence type="ECO:0000313" key="11">
    <source>
        <dbReference type="EMBL" id="MCW8348363.1"/>
    </source>
</evidence>
<evidence type="ECO:0000256" key="7">
    <source>
        <dbReference type="ARBA" id="ARBA00022801"/>
    </source>
</evidence>
<dbReference type="HAMAP" id="MF_00495">
    <property type="entry name" value="GPH_hydrolase_bact"/>
    <property type="match status" value="1"/>
</dbReference>
<dbReference type="GO" id="GO:0046872">
    <property type="term" value="F:metal ion binding"/>
    <property type="evidence" value="ECO:0007669"/>
    <property type="project" value="UniProtKB-KW"/>
</dbReference>
<feature type="binding site" evidence="10">
    <location>
        <position position="10"/>
    </location>
    <ligand>
        <name>Mg(2+)</name>
        <dbReference type="ChEBI" id="CHEBI:18420"/>
    </ligand>
</feature>
<proteinExistence type="inferred from homology"/>
<feature type="active site" description="Nucleophile" evidence="10">
    <location>
        <position position="10"/>
    </location>
</feature>
<evidence type="ECO:0000256" key="2">
    <source>
        <dbReference type="ARBA" id="ARBA00001946"/>
    </source>
</evidence>
<dbReference type="PRINTS" id="PR00413">
    <property type="entry name" value="HADHALOGNASE"/>
</dbReference>
<dbReference type="InterPro" id="IPR023198">
    <property type="entry name" value="PGP-like_dom2"/>
</dbReference>
<dbReference type="RefSeq" id="WP_265676879.1">
    <property type="nucleotide sequence ID" value="NZ_JAKRRY010000036.1"/>
</dbReference>
<dbReference type="GO" id="GO:0006281">
    <property type="term" value="P:DNA repair"/>
    <property type="evidence" value="ECO:0007669"/>
    <property type="project" value="TreeGrafter"/>
</dbReference>
<feature type="binding site" evidence="10">
    <location>
        <position position="175"/>
    </location>
    <ligand>
        <name>Mg(2+)</name>
        <dbReference type="ChEBI" id="CHEBI:18420"/>
    </ligand>
</feature>
<keyword evidence="8 10" id="KW-0460">Magnesium</keyword>
<comment type="similarity">
    <text evidence="4 10">Belongs to the HAD-like hydrolase superfamily. CbbY/CbbZ/Gph/YieH family.</text>
</comment>
<comment type="caution">
    <text evidence="11">The sequence shown here is derived from an EMBL/GenBank/DDBJ whole genome shotgun (WGS) entry which is preliminary data.</text>
</comment>
<dbReference type="InterPro" id="IPR023214">
    <property type="entry name" value="HAD_sf"/>
</dbReference>
<comment type="function">
    <text evidence="10">Specifically catalyzes the dephosphorylation of 2-phosphoglycolate. Is involved in the dissimilation of the intracellular 2-phosphoglycolate formed during the DNA repair of 3'-phosphoglycolate ends, a major class of DNA lesions induced by oxidative stress.</text>
</comment>
<dbReference type="AlphaFoldDB" id="A0A9X3CRZ5"/>
<dbReference type="NCBIfam" id="TIGR01662">
    <property type="entry name" value="HAD-SF-IIIA"/>
    <property type="match status" value="1"/>
</dbReference>
<reference evidence="11" key="1">
    <citation type="submission" date="2022-02" db="EMBL/GenBank/DDBJ databases">
        <title>Vibrio sp. nov, a new bacterium isolated from seawater.</title>
        <authorList>
            <person name="Yuan Y."/>
        </authorList>
    </citation>
    <scope>NUCLEOTIDE SEQUENCE</scope>
    <source>
        <strain evidence="11">ZSDZ65</strain>
    </source>
</reference>
<dbReference type="CDD" id="cd16417">
    <property type="entry name" value="HAD_PGPase"/>
    <property type="match status" value="1"/>
</dbReference>
<dbReference type="Gene3D" id="3.40.50.1000">
    <property type="entry name" value="HAD superfamily/HAD-like"/>
    <property type="match status" value="1"/>
</dbReference>
<dbReference type="GO" id="GO:0005975">
    <property type="term" value="P:carbohydrate metabolic process"/>
    <property type="evidence" value="ECO:0007669"/>
    <property type="project" value="InterPro"/>
</dbReference>
<dbReference type="SFLD" id="SFLDG01129">
    <property type="entry name" value="C1.5:_HAD__Beta-PGM__Phosphata"/>
    <property type="match status" value="1"/>
</dbReference>
<keyword evidence="6 10" id="KW-0479">Metal-binding</keyword>
<dbReference type="GO" id="GO:0046295">
    <property type="term" value="P:glycolate biosynthetic process"/>
    <property type="evidence" value="ECO:0007669"/>
    <property type="project" value="UniProtKB-UniRule"/>
</dbReference>
<dbReference type="Proteomes" id="UP001155587">
    <property type="component" value="Unassembled WGS sequence"/>
</dbReference>
<feature type="binding site" evidence="10">
    <location>
        <position position="12"/>
    </location>
    <ligand>
        <name>Mg(2+)</name>
        <dbReference type="ChEBI" id="CHEBI:18420"/>
    </ligand>
</feature>
<accession>A0A9X3CRZ5</accession>
<dbReference type="Pfam" id="PF13419">
    <property type="entry name" value="HAD_2"/>
    <property type="match status" value="1"/>
</dbReference>
<evidence type="ECO:0000256" key="10">
    <source>
        <dbReference type="HAMAP-Rule" id="MF_00495"/>
    </source>
</evidence>
<keyword evidence="9 10" id="KW-0119">Carbohydrate metabolism</keyword>
<dbReference type="EC" id="3.1.3.18" evidence="5 10"/>
<dbReference type="NCBIfam" id="TIGR01449">
    <property type="entry name" value="PGP_bact"/>
    <property type="match status" value="1"/>
</dbReference>
<dbReference type="InterPro" id="IPR036412">
    <property type="entry name" value="HAD-like_sf"/>
</dbReference>
<dbReference type="GO" id="GO:0005829">
    <property type="term" value="C:cytosol"/>
    <property type="evidence" value="ECO:0007669"/>
    <property type="project" value="TreeGrafter"/>
</dbReference>
<dbReference type="GO" id="GO:0008967">
    <property type="term" value="F:phosphoglycolate phosphatase activity"/>
    <property type="evidence" value="ECO:0007669"/>
    <property type="project" value="UniProtKB-UniRule"/>
</dbReference>
<evidence type="ECO:0000256" key="6">
    <source>
        <dbReference type="ARBA" id="ARBA00022723"/>
    </source>
</evidence>
<keyword evidence="12" id="KW-1185">Reference proteome</keyword>
<dbReference type="InterPro" id="IPR037512">
    <property type="entry name" value="PGPase_prok"/>
</dbReference>
<evidence type="ECO:0000256" key="4">
    <source>
        <dbReference type="ARBA" id="ARBA00006171"/>
    </source>
</evidence>
<evidence type="ECO:0000313" key="12">
    <source>
        <dbReference type="Proteomes" id="UP001155587"/>
    </source>
</evidence>
<sequence>MQSIKLVVFDLDGTLLDSVPDLALAADQAVQALGYPSVTEEQVRDYVGNGADVLIARSLSQSVNVNPELSAELCEKARTLFDDFYQASGHKLSHLYANVHRTLDTLVAGGYTVALLTNKPSKFVPELLEQHQLEKYFKHVLGGDAFPNKKPDPVALNWLMDQEQVSPSEVLMVGDSQNDILAARNAGCLAFGLTYGYNHGEPIANAKPDFVADDVLDVLNAVKNGGPTAVN</sequence>
<protein>
    <recommendedName>
        <fullName evidence="5 10">Phosphoglycolate phosphatase</fullName>
        <shortName evidence="10">PGP</shortName>
        <shortName evidence="10">PGPase</shortName>
        <ecNumber evidence="5 10">3.1.3.18</ecNumber>
    </recommendedName>
</protein>
<dbReference type="PANTHER" id="PTHR43434">
    <property type="entry name" value="PHOSPHOGLYCOLATE PHOSPHATASE"/>
    <property type="match status" value="1"/>
</dbReference>
<comment type="cofactor">
    <cofactor evidence="2 10">
        <name>Mg(2+)</name>
        <dbReference type="ChEBI" id="CHEBI:18420"/>
    </cofactor>
</comment>
<dbReference type="Gene3D" id="1.10.150.240">
    <property type="entry name" value="Putative phosphatase, domain 2"/>
    <property type="match status" value="1"/>
</dbReference>
<organism evidence="11 12">
    <name type="scientific">Vibrio qingdaonensis</name>
    <dbReference type="NCBI Taxonomy" id="2829491"/>
    <lineage>
        <taxon>Bacteria</taxon>
        <taxon>Pseudomonadati</taxon>
        <taxon>Pseudomonadota</taxon>
        <taxon>Gammaproteobacteria</taxon>
        <taxon>Vibrionales</taxon>
        <taxon>Vibrionaceae</taxon>
        <taxon>Vibrio</taxon>
    </lineage>
</organism>